<comment type="similarity">
    <text evidence="1">Belongs to the DprA/Smf family.</text>
</comment>
<keyword evidence="5" id="KW-1185">Reference proteome</keyword>
<evidence type="ECO:0000259" key="3">
    <source>
        <dbReference type="Pfam" id="PF17782"/>
    </source>
</evidence>
<organism evidence="4 5">
    <name type="scientific">Propionispora vibrioides</name>
    <dbReference type="NCBI Taxonomy" id="112903"/>
    <lineage>
        <taxon>Bacteria</taxon>
        <taxon>Bacillati</taxon>
        <taxon>Bacillota</taxon>
        <taxon>Negativicutes</taxon>
        <taxon>Selenomonadales</taxon>
        <taxon>Sporomusaceae</taxon>
        <taxon>Propionispora</taxon>
    </lineage>
</organism>
<dbReference type="PANTHER" id="PTHR43022">
    <property type="entry name" value="PROTEIN SMF"/>
    <property type="match status" value="1"/>
</dbReference>
<sequence length="361" mass="39086">MNKLYMAGLQMTPGIGTARLHQLLRFFGSAEQVWRADLKDLCLSRCLDEQTCHIFLEHREKLDIEQLAEAWERASIKLCSLEEPEYPALLTCSFRPPQVLFYRGTLPKHDKLIGIVGARRASVYGKNAAERLAHDVAAAGFWVISGAARGIDTAAHRGALAAGKTVAVLGCGVDVVYPPENAALLDEIARAGCVISEYAPGTQPHAAFFPARNRIISGMSRGVVVVEAAEKSGALITADFALEEGRDVFAVPGSIFSAASQGAHRLIKQGAKLVERAADILEEYGQTDGQRKPDMPDLTAAEQAVYDSLTYDTLLTVEEIVIKTGMLPSTAAYIVLQLELRGLVAEHAGQRYARAAKEGIR</sequence>
<dbReference type="Pfam" id="PF17782">
    <property type="entry name" value="WHD_DprA"/>
    <property type="match status" value="1"/>
</dbReference>
<dbReference type="InterPro" id="IPR003488">
    <property type="entry name" value="DprA"/>
</dbReference>
<evidence type="ECO:0000313" key="5">
    <source>
        <dbReference type="Proteomes" id="UP000198847"/>
    </source>
</evidence>
<dbReference type="Gene3D" id="3.40.50.450">
    <property type="match status" value="1"/>
</dbReference>
<dbReference type="Pfam" id="PF02481">
    <property type="entry name" value="DNA_processg_A"/>
    <property type="match status" value="1"/>
</dbReference>
<dbReference type="PANTHER" id="PTHR43022:SF1">
    <property type="entry name" value="PROTEIN SMF"/>
    <property type="match status" value="1"/>
</dbReference>
<dbReference type="STRING" id="112903.SAMN04490178_105189"/>
<dbReference type="Gene3D" id="1.10.10.10">
    <property type="entry name" value="Winged helix-like DNA-binding domain superfamily/Winged helix DNA-binding domain"/>
    <property type="match status" value="1"/>
</dbReference>
<accession>A0A1H8SU95</accession>
<dbReference type="EMBL" id="FODY01000005">
    <property type="protein sequence ID" value="SEO82056.1"/>
    <property type="molecule type" value="Genomic_DNA"/>
</dbReference>
<dbReference type="NCBIfam" id="TIGR00732">
    <property type="entry name" value="dprA"/>
    <property type="match status" value="1"/>
</dbReference>
<dbReference type="RefSeq" id="WP_091744973.1">
    <property type="nucleotide sequence ID" value="NZ_FODY01000005.1"/>
</dbReference>
<dbReference type="InterPro" id="IPR041614">
    <property type="entry name" value="DprA_WH"/>
</dbReference>
<feature type="domain" description="DprA winged helix" evidence="3">
    <location>
        <begin position="292"/>
        <end position="350"/>
    </location>
</feature>
<dbReference type="InterPro" id="IPR057666">
    <property type="entry name" value="DrpA_SLOG"/>
</dbReference>
<name>A0A1H8SU95_9FIRM</name>
<protein>
    <submittedName>
        <fullName evidence="4">DNA processing protein</fullName>
    </submittedName>
</protein>
<feature type="domain" description="Smf/DprA SLOG" evidence="2">
    <location>
        <begin position="79"/>
        <end position="284"/>
    </location>
</feature>
<dbReference type="InterPro" id="IPR036388">
    <property type="entry name" value="WH-like_DNA-bd_sf"/>
</dbReference>
<dbReference type="GO" id="GO:0009294">
    <property type="term" value="P:DNA-mediated transformation"/>
    <property type="evidence" value="ECO:0007669"/>
    <property type="project" value="InterPro"/>
</dbReference>
<dbReference type="AlphaFoldDB" id="A0A1H8SU95"/>
<dbReference type="SUPFAM" id="SSF102405">
    <property type="entry name" value="MCP/YpsA-like"/>
    <property type="match status" value="1"/>
</dbReference>
<gene>
    <name evidence="4" type="ORF">SAMN04490178_105189</name>
</gene>
<proteinExistence type="inferred from homology"/>
<reference evidence="4 5" key="1">
    <citation type="submission" date="2016-10" db="EMBL/GenBank/DDBJ databases">
        <authorList>
            <person name="de Groot N.N."/>
        </authorList>
    </citation>
    <scope>NUCLEOTIDE SEQUENCE [LARGE SCALE GENOMIC DNA]</scope>
    <source>
        <strain evidence="4 5">DSM 13305</strain>
    </source>
</reference>
<dbReference type="OrthoDB" id="9785707at2"/>
<evidence type="ECO:0000313" key="4">
    <source>
        <dbReference type="EMBL" id="SEO82056.1"/>
    </source>
</evidence>
<dbReference type="Proteomes" id="UP000198847">
    <property type="component" value="Unassembled WGS sequence"/>
</dbReference>
<evidence type="ECO:0000259" key="2">
    <source>
        <dbReference type="Pfam" id="PF02481"/>
    </source>
</evidence>
<evidence type="ECO:0000256" key="1">
    <source>
        <dbReference type="ARBA" id="ARBA00006525"/>
    </source>
</evidence>